<protein>
    <submittedName>
        <fullName evidence="2">3-hydroxyisobutyrate dehydrogenase</fullName>
    </submittedName>
</protein>
<keyword evidence="1" id="KW-0472">Membrane</keyword>
<dbReference type="Proteomes" id="UP000596902">
    <property type="component" value="Unassembled WGS sequence"/>
</dbReference>
<reference evidence="2" key="2">
    <citation type="submission" date="2020-08" db="EMBL/GenBank/DDBJ databases">
        <title>Draft Genome Sequence of Cumin Blight Pathogen Alternaria burnsii.</title>
        <authorList>
            <person name="Feng Z."/>
        </authorList>
    </citation>
    <scope>NUCLEOTIDE SEQUENCE</scope>
    <source>
        <strain evidence="2">CBS107.38</strain>
    </source>
</reference>
<dbReference type="EMBL" id="JAAABM010000003">
    <property type="protein sequence ID" value="KAF7678828.1"/>
    <property type="molecule type" value="Genomic_DNA"/>
</dbReference>
<evidence type="ECO:0000256" key="1">
    <source>
        <dbReference type="SAM" id="Phobius"/>
    </source>
</evidence>
<keyword evidence="1" id="KW-0812">Transmembrane</keyword>
<dbReference type="RefSeq" id="XP_038788901.1">
    <property type="nucleotide sequence ID" value="XM_038927623.1"/>
</dbReference>
<dbReference type="InterPro" id="IPR021833">
    <property type="entry name" value="DUF3425"/>
</dbReference>
<dbReference type="AlphaFoldDB" id="A0A8H7BG30"/>
<keyword evidence="1" id="KW-1133">Transmembrane helix</keyword>
<sequence length="1215" mass="137127">MPRWEEWSDQAIRSDEWQCSLRGLKSRVHPKAIARIEWYKDSTTFGTFIGFTNTHEAYPSNLSGKHGGGFDPNNNTSIQVPSSQQFYPTQLHHCGGGAYDPNNPTKPVVVVQHQPVLQQQPTFSPQIDDTITMVANDAQASVREIAPYEHAALYQGDNGANEKQPGVSSVVRNGPIELKGYSYIFSPITTVKWGFPNFYRKPGLGYQKLGQHRHRDCFDREWTGDYDDRYISSWDGKVSKLVVQAVDDIFENNMGSTYRRTFIRNVAPVYMRLANWPFKHIDFARLNGKIPSEDYPMLCLKWFIASPSPAEIPSRNGGNYDPVPYQYFGYPKVAKNAIEMHKSKGLASSEANPIAERVLRPRYLCFLREQGKPAMIIKVEDWLAQQSSHSLSYVFVAYTAEQFNTPDDFRVLHEIADAAARNAGVIAYWVGCSCMPDNQLEEDVYRICDVIRGAQSLVIAVAAPANNRYEINTPDLMLQQWGSRVWTFPEVLLAPAGEMIKVYVRDSDLSQPILVAKNQFAAQVWHDDAHVARQLIDHYEGNLILSQLELVTLALECLHKRQTGEYLPGDHSYALMGLLRVRPQIDRTDSAFQAFARLSLANGSDQLLERLICMLPKTPDQPWHSMDDAYNAKLWDILPQDVGIAGVGEDDSIILDGCRAANVRWKSFTPVAHTRRDSWKRMIAKLMLRLSGVVFIVAIALLAIPFATSILRAIGAFLLIYSLLMMGLSPWLLRLLYLGKFWEQQCWFFGFEGYMDLETIETQIFGGRLGRMKWTAAASPLSRHERNVHGECVPIDPTTDPAVAALVQRAKSAGPGEQRLFTLVDTGNMTATLFLAERPPVCFLMAGSEGGMKRIIGCSYDWTTATMYRETVLRIGTEFEDKMSRVGRVKIGFKRKQHPFGPLSQVGEAEGLRKKKPNAASAQASRPFHVDRWRLDELDDLLIDAEESSTKELTTRHANIVNSTATPRKTVVFRDSLLCVSTVVPTTLNPPPMVFPLSTDHLLHLVQYNVFRAFVSNKRTLNALLKGWSYDKPYTECPVCPISLAYTDDTNVYPLNPNIPPSLFPTLLQQERKHSSWINLFPFPSLRDNFIRHEERLDHWDLLDDLVGELMGSIPTQERRGTPVAVTFSDPKTAPEQPVAAVDNDDDGVTAGRRGLIVWGEPHVKQNWEATPEFLRKWSWAVQGCDDLLASSNRWRLARGEEPLSLPAMEDLSLN</sequence>
<dbReference type="Pfam" id="PF11905">
    <property type="entry name" value="DUF3425"/>
    <property type="match status" value="1"/>
</dbReference>
<evidence type="ECO:0000313" key="3">
    <source>
        <dbReference type="Proteomes" id="UP000596902"/>
    </source>
</evidence>
<evidence type="ECO:0000313" key="2">
    <source>
        <dbReference type="EMBL" id="KAF7678828.1"/>
    </source>
</evidence>
<dbReference type="GeneID" id="62200801"/>
<proteinExistence type="predicted"/>
<dbReference type="PANTHER" id="PTHR38116">
    <property type="entry name" value="CHROMOSOME 7, WHOLE GENOME SHOTGUN SEQUENCE"/>
    <property type="match status" value="1"/>
</dbReference>
<organism evidence="2 3">
    <name type="scientific">Alternaria burnsii</name>
    <dbReference type="NCBI Taxonomy" id="1187904"/>
    <lineage>
        <taxon>Eukaryota</taxon>
        <taxon>Fungi</taxon>
        <taxon>Dikarya</taxon>
        <taxon>Ascomycota</taxon>
        <taxon>Pezizomycotina</taxon>
        <taxon>Dothideomycetes</taxon>
        <taxon>Pleosporomycetidae</taxon>
        <taxon>Pleosporales</taxon>
        <taxon>Pleosporineae</taxon>
        <taxon>Pleosporaceae</taxon>
        <taxon>Alternaria</taxon>
        <taxon>Alternaria sect. Alternaria</taxon>
    </lineage>
</organism>
<comment type="caution">
    <text evidence="2">The sequence shown here is derived from an EMBL/GenBank/DDBJ whole genome shotgun (WGS) entry which is preliminary data.</text>
</comment>
<reference evidence="2" key="1">
    <citation type="submission" date="2020-01" db="EMBL/GenBank/DDBJ databases">
        <authorList>
            <person name="Feng Z.H.Z."/>
        </authorList>
    </citation>
    <scope>NUCLEOTIDE SEQUENCE</scope>
    <source>
        <strain evidence="2">CBS107.38</strain>
    </source>
</reference>
<accession>A0A8H7BG30</accession>
<dbReference type="PANTHER" id="PTHR38116:SF1">
    <property type="entry name" value="BZIP DOMAIN-CONTAINING PROTEIN"/>
    <property type="match status" value="1"/>
</dbReference>
<feature type="transmembrane region" description="Helical" evidence="1">
    <location>
        <begin position="686"/>
        <end position="707"/>
    </location>
</feature>
<keyword evidence="3" id="KW-1185">Reference proteome</keyword>
<gene>
    <name evidence="2" type="ORF">GT037_002576</name>
</gene>
<feature type="transmembrane region" description="Helical" evidence="1">
    <location>
        <begin position="713"/>
        <end position="733"/>
    </location>
</feature>
<name>A0A8H7BG30_9PLEO</name>